<feature type="site" description="Important for catalysis" evidence="7">
    <location>
        <position position="113"/>
    </location>
</feature>
<dbReference type="PANTHER" id="PTHR11606:SF13">
    <property type="entry name" value="GLUTAMATE DEHYDROGENASE 1, MITOCHONDRIAL"/>
    <property type="match status" value="1"/>
</dbReference>
<dbReference type="PANTHER" id="PTHR11606">
    <property type="entry name" value="GLUTAMATE DEHYDROGENASE"/>
    <property type="match status" value="1"/>
</dbReference>
<dbReference type="GO" id="GO:0000166">
    <property type="term" value="F:nucleotide binding"/>
    <property type="evidence" value="ECO:0007669"/>
    <property type="project" value="UniProtKB-KW"/>
</dbReference>
<keyword evidence="6" id="KW-0547">Nucleotide-binding</keyword>
<dbReference type="Gene3D" id="3.40.50.720">
    <property type="entry name" value="NAD(P)-binding Rossmann-like Domain"/>
    <property type="match status" value="1"/>
</dbReference>
<accession>A0A7G9Y0W0</accession>
<evidence type="ECO:0000256" key="2">
    <source>
        <dbReference type="ARBA" id="ARBA00011643"/>
    </source>
</evidence>
<dbReference type="InterPro" id="IPR033922">
    <property type="entry name" value="NAD_bind_Glu_DH"/>
</dbReference>
<dbReference type="Gene3D" id="3.40.50.10860">
    <property type="entry name" value="Leucine Dehydrogenase, chain A, domain 1"/>
    <property type="match status" value="1"/>
</dbReference>
<keyword evidence="6" id="KW-0520">NAD</keyword>
<dbReference type="GO" id="GO:0004352">
    <property type="term" value="F:glutamate dehydrogenase (NAD+) activity"/>
    <property type="evidence" value="ECO:0007669"/>
    <property type="project" value="TreeGrafter"/>
</dbReference>
<evidence type="ECO:0000256" key="3">
    <source>
        <dbReference type="ARBA" id="ARBA00023002"/>
    </source>
</evidence>
<dbReference type="PIRSF" id="PIRSF000185">
    <property type="entry name" value="Glu_DH"/>
    <property type="match status" value="1"/>
</dbReference>
<feature type="binding site" evidence="6">
    <location>
        <position position="65"/>
    </location>
    <ligand>
        <name>substrate</name>
    </ligand>
</feature>
<dbReference type="InterPro" id="IPR006097">
    <property type="entry name" value="Glu/Leu/Phe/Val/Trp_DH_dimer"/>
</dbReference>
<keyword evidence="3 4" id="KW-0560">Oxidoreductase</keyword>
<dbReference type="Pfam" id="PF00208">
    <property type="entry name" value="ELFV_dehydrog"/>
    <property type="match status" value="1"/>
</dbReference>
<dbReference type="InterPro" id="IPR036291">
    <property type="entry name" value="NAD(P)-bd_dom_sf"/>
</dbReference>
<comment type="subunit">
    <text evidence="2">Homohexamer.</text>
</comment>
<evidence type="ECO:0000256" key="8">
    <source>
        <dbReference type="RuleBase" id="RU004417"/>
    </source>
</evidence>
<dbReference type="AlphaFoldDB" id="A0A7G9Y0W0"/>
<proteinExistence type="inferred from homology"/>
<dbReference type="InterPro" id="IPR046346">
    <property type="entry name" value="Aminoacid_DH-like_N_sf"/>
</dbReference>
<feature type="active site" description="Proton donor" evidence="5">
    <location>
        <position position="77"/>
    </location>
</feature>
<evidence type="ECO:0000256" key="6">
    <source>
        <dbReference type="PIRSR" id="PIRSR000185-2"/>
    </source>
</evidence>
<dbReference type="GO" id="GO:0006538">
    <property type="term" value="P:L-glutamate catabolic process"/>
    <property type="evidence" value="ECO:0007669"/>
    <property type="project" value="TreeGrafter"/>
</dbReference>
<evidence type="ECO:0000256" key="5">
    <source>
        <dbReference type="PIRSR" id="PIRSR000185-1"/>
    </source>
</evidence>
<dbReference type="PROSITE" id="PS00074">
    <property type="entry name" value="GLFV_DEHYDROGENASE"/>
    <property type="match status" value="1"/>
</dbReference>
<evidence type="ECO:0000259" key="9">
    <source>
        <dbReference type="SMART" id="SM00839"/>
    </source>
</evidence>
<evidence type="ECO:0000256" key="4">
    <source>
        <dbReference type="PIRNR" id="PIRNR000185"/>
    </source>
</evidence>
<evidence type="ECO:0000256" key="7">
    <source>
        <dbReference type="PIRSR" id="PIRSR000185-3"/>
    </source>
</evidence>
<dbReference type="SUPFAM" id="SSF53223">
    <property type="entry name" value="Aminoacid dehydrogenase-like, N-terminal domain"/>
    <property type="match status" value="1"/>
</dbReference>
<dbReference type="SMART" id="SM00839">
    <property type="entry name" value="ELFV_dehydrog"/>
    <property type="match status" value="1"/>
</dbReference>
<organism evidence="10">
    <name type="scientific">Candidatus Methanogaster sp. ANME-2c ERB4</name>
    <dbReference type="NCBI Taxonomy" id="2759911"/>
    <lineage>
        <taxon>Archaea</taxon>
        <taxon>Methanobacteriati</taxon>
        <taxon>Methanobacteriota</taxon>
        <taxon>Stenosarchaea group</taxon>
        <taxon>Methanomicrobia</taxon>
        <taxon>Methanosarcinales</taxon>
        <taxon>ANME-2 cluster</taxon>
        <taxon>Candidatus Methanogasteraceae</taxon>
        <taxon>Candidatus Methanogaster</taxon>
    </lineage>
</organism>
<feature type="domain" description="Glutamate/phenylalanine/leucine/valine/L-tryptophan dehydrogenase C-terminal" evidence="9">
    <location>
        <begin position="140"/>
        <end position="366"/>
    </location>
</feature>
<dbReference type="InterPro" id="IPR033524">
    <property type="entry name" value="Glu/Leu/Phe/Val_DH_AS"/>
</dbReference>
<name>A0A7G9Y0W0_9EURY</name>
<sequence length="377" mass="40659">MEDIFRFADELGPAKVIHVYEPSVGLKAVLVVDNVARGPAIGGLRIAPDVSTEECFRLARAMTLKNAAADLPHGGAKSVIYGDPKMPTKEKESLIRALASSLREIQEYIFAPDMGTDEECMAWVKDEIGRVVGLPSDFGGISLDEIGATGWGLSHATEVALEYCDFDMEGARVVVQGFGAVGKHTARFLTGKGAMLVGVADSRGTIYNPQGLDVLALIELKTAGKSVADYPDGKKLDRDAVINIECDIWIPAARPDVIDENNVNLLKTKLVIEAANIPITEGAEKHLHENGVLYVPDFIANAGGVICAAMEYQGADQSAAFEAIEEKLCRNTRLVLEEAASRGILPREAAVDLAVQRLRKSMSYRRWSLFSSAPGFV</sequence>
<gene>
    <name evidence="10" type="primary">gdhA-2</name>
    <name evidence="10" type="ORF">AJMLGAKO_00022</name>
</gene>
<dbReference type="EMBL" id="MT630654">
    <property type="protein sequence ID" value="QNO41644.1"/>
    <property type="molecule type" value="Genomic_DNA"/>
</dbReference>
<evidence type="ECO:0000313" key="10">
    <source>
        <dbReference type="EMBL" id="QNO41644.1"/>
    </source>
</evidence>
<reference evidence="10" key="1">
    <citation type="submission" date="2020-06" db="EMBL/GenBank/DDBJ databases">
        <title>Unique genomic features of the anaerobic methanotrophic archaea.</title>
        <authorList>
            <person name="Chadwick G.L."/>
            <person name="Skennerton C.T."/>
            <person name="Laso-Perez R."/>
            <person name="Leu A.O."/>
            <person name="Speth D.R."/>
            <person name="Yu H."/>
            <person name="Morgan-Lang C."/>
            <person name="Hatzenpichler R."/>
            <person name="Goudeau D."/>
            <person name="Malmstrom R."/>
            <person name="Brazelton W.J."/>
            <person name="Woyke T."/>
            <person name="Hallam S.J."/>
            <person name="Tyson G.W."/>
            <person name="Wegener G."/>
            <person name="Boetius A."/>
            <person name="Orphan V."/>
        </authorList>
    </citation>
    <scope>NUCLEOTIDE SEQUENCE</scope>
</reference>
<dbReference type="CDD" id="cd01076">
    <property type="entry name" value="NAD_bind_1_Glu_DH"/>
    <property type="match status" value="1"/>
</dbReference>
<comment type="similarity">
    <text evidence="1 4 8">Belongs to the Glu/Leu/Phe/Val dehydrogenases family.</text>
</comment>
<evidence type="ECO:0000256" key="1">
    <source>
        <dbReference type="ARBA" id="ARBA00006382"/>
    </source>
</evidence>
<dbReference type="InterPro" id="IPR006096">
    <property type="entry name" value="Glu/Leu/Phe/Val/Trp_DH_C"/>
</dbReference>
<dbReference type="InterPro" id="IPR014362">
    <property type="entry name" value="Glu_DH"/>
</dbReference>
<dbReference type="SUPFAM" id="SSF51735">
    <property type="entry name" value="NAD(P)-binding Rossmann-fold domains"/>
    <property type="match status" value="1"/>
</dbReference>
<protein>
    <recommendedName>
        <fullName evidence="4">Glutamate dehydrogenase</fullName>
    </recommendedName>
</protein>
<dbReference type="InterPro" id="IPR006095">
    <property type="entry name" value="Glu/Leu/Phe/Val/Trp_DH"/>
</dbReference>
<dbReference type="Pfam" id="PF02812">
    <property type="entry name" value="ELFV_dehydrog_N"/>
    <property type="match status" value="1"/>
</dbReference>
<dbReference type="PRINTS" id="PR00082">
    <property type="entry name" value="GLFDHDRGNASE"/>
</dbReference>
<feature type="binding site" evidence="6">
    <location>
        <position position="149"/>
    </location>
    <ligand>
        <name>NAD(+)</name>
        <dbReference type="ChEBI" id="CHEBI:57540"/>
    </ligand>
</feature>